<protein>
    <submittedName>
        <fullName evidence="1">Uncharacterized protein</fullName>
    </submittedName>
</protein>
<dbReference type="EMBL" id="BK032578">
    <property type="protein sequence ID" value="DAF49252.1"/>
    <property type="molecule type" value="Genomic_DNA"/>
</dbReference>
<accession>A0A8S5SDX8</accession>
<organism evidence="1">
    <name type="scientific">Caudovirales sp. ctrNG92</name>
    <dbReference type="NCBI Taxonomy" id="2827638"/>
    <lineage>
        <taxon>Viruses</taxon>
        <taxon>Duplodnaviria</taxon>
        <taxon>Heunggongvirae</taxon>
        <taxon>Uroviricota</taxon>
        <taxon>Caudoviricetes</taxon>
    </lineage>
</organism>
<evidence type="ECO:0000313" key="1">
    <source>
        <dbReference type="EMBL" id="DAF49252.1"/>
    </source>
</evidence>
<reference evidence="1" key="1">
    <citation type="journal article" date="2021" name="Proc. Natl. Acad. Sci. U.S.A.">
        <title>A Catalog of Tens of Thousands of Viruses from Human Metagenomes Reveals Hidden Associations with Chronic Diseases.</title>
        <authorList>
            <person name="Tisza M.J."/>
            <person name="Buck C.B."/>
        </authorList>
    </citation>
    <scope>NUCLEOTIDE SEQUENCE</scope>
    <source>
        <strain evidence="1">CtrNG92</strain>
    </source>
</reference>
<sequence>MNPLAQIAGRQAANNLPMGQMIQKFMEFKKQWTPETAQAKINEMMQSGQINAEQLAQAEQMARQMGGMFK</sequence>
<name>A0A8S5SDX8_9CAUD</name>
<proteinExistence type="predicted"/>